<name>A0A382NDF2_9ZZZZ</name>
<feature type="non-terminal residue" evidence="3">
    <location>
        <position position="369"/>
    </location>
</feature>
<sequence>ESCRMSQDKKKNTPSDQEGKQPEDNIAKPEQKTKASIFAWVVFGFFLLLFVVKPIAMPPKVKEGFDYLAFGKLPVLLGGRIKPMDTVARTSLLQIAGQQRIALEGNGPNKEWGDLYKLSQKGNGEGLFHKKFYQFGKRPKKLHPTQWLMEVLMEPDVADRRFVFRIDHPELLSELQLEKVGVDKSGLRFYTFEQMQPHVMLLHRKKQVIGEKDASTRTPYERAAFKLAHALELYIQLRYSLQPNFLALSGGTGRSSGFANYAVDLNNMAKAAVELRDYLAARRKEWKESEPWPHTFAAFEWRKKTKDELAAWEKEGVAYTRDLANEADTLGRLFFELDRSNTVTKEDMQPGQEEALVSKIQDRLGELQQ</sequence>
<accession>A0A382NDF2</accession>
<evidence type="ECO:0000256" key="1">
    <source>
        <dbReference type="SAM" id="MobiDB-lite"/>
    </source>
</evidence>
<dbReference type="AlphaFoldDB" id="A0A382NDF2"/>
<protein>
    <submittedName>
        <fullName evidence="3">Uncharacterized protein</fullName>
    </submittedName>
</protein>
<organism evidence="3">
    <name type="scientific">marine metagenome</name>
    <dbReference type="NCBI Taxonomy" id="408172"/>
    <lineage>
        <taxon>unclassified sequences</taxon>
        <taxon>metagenomes</taxon>
        <taxon>ecological metagenomes</taxon>
    </lineage>
</organism>
<reference evidence="3" key="1">
    <citation type="submission" date="2018-05" db="EMBL/GenBank/DDBJ databases">
        <authorList>
            <person name="Lanie J.A."/>
            <person name="Ng W.-L."/>
            <person name="Kazmierczak K.M."/>
            <person name="Andrzejewski T.M."/>
            <person name="Davidsen T.M."/>
            <person name="Wayne K.J."/>
            <person name="Tettelin H."/>
            <person name="Glass J.I."/>
            <person name="Rusch D."/>
            <person name="Podicherti R."/>
            <person name="Tsui H.-C.T."/>
            <person name="Winkler M.E."/>
        </authorList>
    </citation>
    <scope>NUCLEOTIDE SEQUENCE</scope>
</reference>
<feature type="transmembrane region" description="Helical" evidence="2">
    <location>
        <begin position="37"/>
        <end position="56"/>
    </location>
</feature>
<dbReference type="EMBL" id="UINC01099651">
    <property type="protein sequence ID" value="SVC59086.1"/>
    <property type="molecule type" value="Genomic_DNA"/>
</dbReference>
<keyword evidence="2" id="KW-0812">Transmembrane</keyword>
<proteinExistence type="predicted"/>
<evidence type="ECO:0000256" key="2">
    <source>
        <dbReference type="SAM" id="Phobius"/>
    </source>
</evidence>
<gene>
    <name evidence="3" type="ORF">METZ01_LOCUS311940</name>
</gene>
<feature type="non-terminal residue" evidence="3">
    <location>
        <position position="1"/>
    </location>
</feature>
<keyword evidence="2" id="KW-0472">Membrane</keyword>
<keyword evidence="2" id="KW-1133">Transmembrane helix</keyword>
<evidence type="ECO:0000313" key="3">
    <source>
        <dbReference type="EMBL" id="SVC59086.1"/>
    </source>
</evidence>
<feature type="region of interest" description="Disordered" evidence="1">
    <location>
        <begin position="1"/>
        <end position="28"/>
    </location>
</feature>